<accession>A0A0B1SKL4</accession>
<evidence type="ECO:0000256" key="5">
    <source>
        <dbReference type="ARBA" id="ARBA00023136"/>
    </source>
</evidence>
<keyword evidence="3 6" id="KW-0812">Transmembrane</keyword>
<evidence type="ECO:0000256" key="2">
    <source>
        <dbReference type="ARBA" id="ARBA00007363"/>
    </source>
</evidence>
<dbReference type="OrthoDB" id="8193498at2759"/>
<feature type="transmembrane region" description="Helical" evidence="6">
    <location>
        <begin position="96"/>
        <end position="114"/>
    </location>
</feature>
<dbReference type="AlphaFoldDB" id="A0A0B1SKL4"/>
<reference evidence="7 8" key="1">
    <citation type="submission" date="2014-03" db="EMBL/GenBank/DDBJ databases">
        <title>Draft genome of the hookworm Oesophagostomum dentatum.</title>
        <authorList>
            <person name="Mitreva M."/>
        </authorList>
    </citation>
    <scope>NUCLEOTIDE SEQUENCE [LARGE SCALE GENOMIC DNA]</scope>
    <source>
        <strain evidence="7 8">OD-Hann</strain>
    </source>
</reference>
<protein>
    <submittedName>
        <fullName evidence="7">Uncharacterized protein</fullName>
    </submittedName>
</protein>
<comment type="similarity">
    <text evidence="2">Belongs to the UPF0389 family.</text>
</comment>
<evidence type="ECO:0000256" key="1">
    <source>
        <dbReference type="ARBA" id="ARBA00004167"/>
    </source>
</evidence>
<keyword evidence="5 6" id="KW-0472">Membrane</keyword>
<name>A0A0B1SKL4_OESDE</name>
<dbReference type="EMBL" id="KN562283">
    <property type="protein sequence ID" value="KHJ85878.1"/>
    <property type="molecule type" value="Genomic_DNA"/>
</dbReference>
<sequence>MCYDERNKITGAYNPIIKRDGPSIVRNGYPPFFTRFTFKDQIRAERTEAATIDIGVIPSKWQKRFLVLTQVYQTQKDIPEYVANGTMNRMHSRMRLLTIFLPCTFFMAFTLHYMKRKPALVTE</sequence>
<dbReference type="Proteomes" id="UP000053660">
    <property type="component" value="Unassembled WGS sequence"/>
</dbReference>
<evidence type="ECO:0000313" key="7">
    <source>
        <dbReference type="EMBL" id="KHJ85878.1"/>
    </source>
</evidence>
<dbReference type="InterPro" id="IPR009432">
    <property type="entry name" value="DUF1075"/>
</dbReference>
<evidence type="ECO:0000256" key="4">
    <source>
        <dbReference type="ARBA" id="ARBA00022989"/>
    </source>
</evidence>
<evidence type="ECO:0000313" key="8">
    <source>
        <dbReference type="Proteomes" id="UP000053660"/>
    </source>
</evidence>
<keyword evidence="4 6" id="KW-1133">Transmembrane helix</keyword>
<organism evidence="7 8">
    <name type="scientific">Oesophagostomum dentatum</name>
    <name type="common">Nodular worm</name>
    <dbReference type="NCBI Taxonomy" id="61180"/>
    <lineage>
        <taxon>Eukaryota</taxon>
        <taxon>Metazoa</taxon>
        <taxon>Ecdysozoa</taxon>
        <taxon>Nematoda</taxon>
        <taxon>Chromadorea</taxon>
        <taxon>Rhabditida</taxon>
        <taxon>Rhabditina</taxon>
        <taxon>Rhabditomorpha</taxon>
        <taxon>Strongyloidea</taxon>
        <taxon>Strongylidae</taxon>
        <taxon>Oesophagostomum</taxon>
    </lineage>
</organism>
<proteinExistence type="inferred from homology"/>
<evidence type="ECO:0000256" key="3">
    <source>
        <dbReference type="ARBA" id="ARBA00022692"/>
    </source>
</evidence>
<dbReference type="Pfam" id="PF06388">
    <property type="entry name" value="DUF1075"/>
    <property type="match status" value="1"/>
</dbReference>
<gene>
    <name evidence="7" type="ORF">OESDEN_14385</name>
</gene>
<dbReference type="GO" id="GO:0016020">
    <property type="term" value="C:membrane"/>
    <property type="evidence" value="ECO:0007669"/>
    <property type="project" value="UniProtKB-SubCell"/>
</dbReference>
<evidence type="ECO:0000256" key="6">
    <source>
        <dbReference type="SAM" id="Phobius"/>
    </source>
</evidence>
<keyword evidence="8" id="KW-1185">Reference proteome</keyword>
<comment type="subcellular location">
    <subcellularLocation>
        <location evidence="1">Membrane</location>
        <topology evidence="1">Single-pass membrane protein</topology>
    </subcellularLocation>
</comment>